<proteinExistence type="predicted"/>
<dbReference type="InterPro" id="IPR011608">
    <property type="entry name" value="PRD"/>
</dbReference>
<dbReference type="EMBL" id="BMNQ01000037">
    <property type="protein sequence ID" value="GGK00622.1"/>
    <property type="molecule type" value="Genomic_DNA"/>
</dbReference>
<dbReference type="CDD" id="cd00211">
    <property type="entry name" value="PTS_IIA_fru"/>
    <property type="match status" value="1"/>
</dbReference>
<dbReference type="PROSITE" id="PS51099">
    <property type="entry name" value="PTS_EIIB_TYPE_2"/>
    <property type="match status" value="1"/>
</dbReference>
<dbReference type="SUPFAM" id="SSF63520">
    <property type="entry name" value="PTS-regulatory domain, PRD"/>
    <property type="match status" value="1"/>
</dbReference>
<evidence type="ECO:0000313" key="14">
    <source>
        <dbReference type="EMBL" id="GGK00622.1"/>
    </source>
</evidence>
<feature type="domain" description="PTS EIIA type-2" evidence="11">
    <location>
        <begin position="542"/>
        <end position="683"/>
    </location>
</feature>
<evidence type="ECO:0000256" key="7">
    <source>
        <dbReference type="ARBA" id="ARBA00022777"/>
    </source>
</evidence>
<reference evidence="14" key="2">
    <citation type="submission" date="2020-09" db="EMBL/GenBank/DDBJ databases">
        <authorList>
            <person name="Sun Q."/>
            <person name="Ohkuma M."/>
        </authorList>
    </citation>
    <scope>NUCLEOTIDE SEQUENCE</scope>
    <source>
        <strain evidence="14">JCM 12580</strain>
    </source>
</reference>
<keyword evidence="14" id="KW-0762">Sugar transport</keyword>
<dbReference type="SUPFAM" id="SSF55804">
    <property type="entry name" value="Phoshotransferase/anion transport protein"/>
    <property type="match status" value="1"/>
</dbReference>
<evidence type="ECO:0000256" key="10">
    <source>
        <dbReference type="ARBA" id="ARBA00042072"/>
    </source>
</evidence>
<feature type="domain" description="PRD" evidence="13">
    <location>
        <begin position="182"/>
        <end position="282"/>
    </location>
</feature>
<evidence type="ECO:0000256" key="2">
    <source>
        <dbReference type="ARBA" id="ARBA00022448"/>
    </source>
</evidence>
<dbReference type="Gene3D" id="3.40.930.10">
    <property type="entry name" value="Mannitol-specific EII, Chain A"/>
    <property type="match status" value="1"/>
</dbReference>
<dbReference type="GO" id="GO:0008982">
    <property type="term" value="F:protein-N(PI)-phosphohistidine-sugar phosphotransferase activity"/>
    <property type="evidence" value="ECO:0007669"/>
    <property type="project" value="InterPro"/>
</dbReference>
<dbReference type="InterPro" id="IPR036634">
    <property type="entry name" value="PRD_sf"/>
</dbReference>
<dbReference type="InterPro" id="IPR016152">
    <property type="entry name" value="PTrfase/Anion_transptr"/>
</dbReference>
<evidence type="ECO:0000256" key="5">
    <source>
        <dbReference type="ARBA" id="ARBA00022679"/>
    </source>
</evidence>
<dbReference type="PANTHER" id="PTHR36203:SF1">
    <property type="entry name" value="ASCORBATE-SPECIFIC PTS SYSTEM EIIA COMPONENT"/>
    <property type="match status" value="1"/>
</dbReference>
<dbReference type="RefSeq" id="WP_188633302.1">
    <property type="nucleotide sequence ID" value="NZ_BMNQ01000037.1"/>
</dbReference>
<dbReference type="Proteomes" id="UP000658382">
    <property type="component" value="Unassembled WGS sequence"/>
</dbReference>
<keyword evidence="6" id="KW-0598">Phosphotransferase system</keyword>
<dbReference type="GO" id="GO:0016301">
    <property type="term" value="F:kinase activity"/>
    <property type="evidence" value="ECO:0007669"/>
    <property type="project" value="UniProtKB-KW"/>
</dbReference>
<name>A0A917UZG6_9BACI</name>
<accession>A0A917UZG6</accession>
<comment type="subcellular location">
    <subcellularLocation>
        <location evidence="1">Cytoplasm</location>
    </subcellularLocation>
</comment>
<dbReference type="Pfam" id="PF00359">
    <property type="entry name" value="PTS_EIIA_2"/>
    <property type="match status" value="1"/>
</dbReference>
<evidence type="ECO:0000256" key="6">
    <source>
        <dbReference type="ARBA" id="ARBA00022683"/>
    </source>
</evidence>
<evidence type="ECO:0000256" key="3">
    <source>
        <dbReference type="ARBA" id="ARBA00022490"/>
    </source>
</evidence>
<keyword evidence="4" id="KW-0597">Phosphoprotein</keyword>
<evidence type="ECO:0000256" key="4">
    <source>
        <dbReference type="ARBA" id="ARBA00022553"/>
    </source>
</evidence>
<evidence type="ECO:0000256" key="1">
    <source>
        <dbReference type="ARBA" id="ARBA00004496"/>
    </source>
</evidence>
<keyword evidence="15" id="KW-1185">Reference proteome</keyword>
<dbReference type="Pfam" id="PF00874">
    <property type="entry name" value="PRD"/>
    <property type="match status" value="1"/>
</dbReference>
<dbReference type="Gene3D" id="1.10.1790.10">
    <property type="entry name" value="PRD domain"/>
    <property type="match status" value="1"/>
</dbReference>
<dbReference type="InterPro" id="IPR051351">
    <property type="entry name" value="Ascorbate-PTS_EIIA_comp"/>
</dbReference>
<dbReference type="GO" id="GO:0006355">
    <property type="term" value="P:regulation of DNA-templated transcription"/>
    <property type="evidence" value="ECO:0007669"/>
    <property type="project" value="InterPro"/>
</dbReference>
<keyword evidence="3" id="KW-0963">Cytoplasm</keyword>
<evidence type="ECO:0000259" key="12">
    <source>
        <dbReference type="PROSITE" id="PS51099"/>
    </source>
</evidence>
<evidence type="ECO:0000259" key="13">
    <source>
        <dbReference type="PROSITE" id="PS51372"/>
    </source>
</evidence>
<organism evidence="14 15">
    <name type="scientific">Lentibacillus kapialis</name>
    <dbReference type="NCBI Taxonomy" id="340214"/>
    <lineage>
        <taxon>Bacteria</taxon>
        <taxon>Bacillati</taxon>
        <taxon>Bacillota</taxon>
        <taxon>Bacilli</taxon>
        <taxon>Bacillales</taxon>
        <taxon>Bacillaceae</taxon>
        <taxon>Lentibacillus</taxon>
    </lineage>
</organism>
<feature type="domain" description="PRD" evidence="13">
    <location>
        <begin position="285"/>
        <end position="392"/>
    </location>
</feature>
<dbReference type="GO" id="GO:0009401">
    <property type="term" value="P:phosphoenolpyruvate-dependent sugar phosphotransferase system"/>
    <property type="evidence" value="ECO:0007669"/>
    <property type="project" value="UniProtKB-KW"/>
</dbReference>
<evidence type="ECO:0000256" key="9">
    <source>
        <dbReference type="ARBA" id="ARBA00041175"/>
    </source>
</evidence>
<dbReference type="GO" id="GO:0005737">
    <property type="term" value="C:cytoplasm"/>
    <property type="evidence" value="ECO:0007669"/>
    <property type="project" value="UniProtKB-SubCell"/>
</dbReference>
<dbReference type="PANTHER" id="PTHR36203">
    <property type="entry name" value="ASCORBATE-SPECIFIC PTS SYSTEM EIIA COMPONENT"/>
    <property type="match status" value="1"/>
</dbReference>
<comment type="caution">
    <text evidence="14">The sequence shown here is derived from an EMBL/GenBank/DDBJ whole genome shotgun (WGS) entry which is preliminary data.</text>
</comment>
<dbReference type="CDD" id="cd05568">
    <property type="entry name" value="PTS_IIB_bgl_like"/>
    <property type="match status" value="1"/>
</dbReference>
<evidence type="ECO:0000259" key="11">
    <source>
        <dbReference type="PROSITE" id="PS51094"/>
    </source>
</evidence>
<dbReference type="InterPro" id="IPR036095">
    <property type="entry name" value="PTS_EIIB-like_sf"/>
</dbReference>
<dbReference type="AlphaFoldDB" id="A0A917UZG6"/>
<evidence type="ECO:0000256" key="8">
    <source>
        <dbReference type="ARBA" id="ARBA00037387"/>
    </source>
</evidence>
<protein>
    <recommendedName>
        <fullName evidence="9">Ascorbate-specific PTS system EIIA component</fullName>
    </recommendedName>
    <alternativeName>
        <fullName evidence="10">Ascorbate-specific phosphotransferase enzyme IIA component</fullName>
    </alternativeName>
</protein>
<dbReference type="PROSITE" id="PS51372">
    <property type="entry name" value="PRD_2"/>
    <property type="match status" value="2"/>
</dbReference>
<dbReference type="PROSITE" id="PS51094">
    <property type="entry name" value="PTS_EIIA_TYPE_2"/>
    <property type="match status" value="1"/>
</dbReference>
<dbReference type="SUPFAM" id="SSF52794">
    <property type="entry name" value="PTS system IIB component-like"/>
    <property type="match status" value="1"/>
</dbReference>
<feature type="domain" description="PTS EIIB type-2" evidence="12">
    <location>
        <begin position="397"/>
        <end position="484"/>
    </location>
</feature>
<sequence>MLGDESLRLLREVTLNKNVKTKDLQTSFGFSRRQVDYRFKKINEWLVDNNFPEVERTKRGEFIIHPIVQSLVTDQKEVTTQTQVPNEKERIHLLILMLLSMKEEYSLNHFSIELKVSKNTILADLKVVQEMVSSYELFIQYSRKHGYYLSGTEFNVRRLLIQTVRDVITMIDGEKWFFHLTGIDSSEVKGFYQKVEHIENELDLKFTDEKVQIMPYILSLIFNRIQKGALIKDLSINYEEFSDTKEYKASGELFSHTANVPVEERIFITLKLLSTNMAASTLIEEVIPELSEAIEEMLVRFEKLALIELQDKSELLNSILLHVKPAYYRIKYKLTNQPTLQATGGPEFQNLHHLVKRASQPLRDFFGMDISEEESKYLTMLIGGWLRRQGDSIQHKLKAIVVCPNGVSVSKHLHSTLSNLFPEFVFMDSLSIREFKSYDYEFQVVFSPTFLDTDQNLFIVEPFLTGAQKRQLRKKVFEQLNGYFPSLIDWDEVVSLIGQHATIHDREELIRALTNYVYKENGKDLKGDAPIFEEEAGPAITHLLKPETISIRDQIESYGEAIRVAADPLLQNGVITSGYIDKMVRIHDTDDPYAILGEYIAIPHASMEDGVKNLSMSMLKMTEGIPISAGINIYLIVVIAPDGNGHHLRALQQLEEISSSEEAITELCKAKTKKELWEYLKVHTQ</sequence>
<evidence type="ECO:0000313" key="15">
    <source>
        <dbReference type="Proteomes" id="UP000658382"/>
    </source>
</evidence>
<keyword evidence="5" id="KW-0808">Transferase</keyword>
<dbReference type="Gene3D" id="3.40.50.2300">
    <property type="match status" value="1"/>
</dbReference>
<reference evidence="14" key="1">
    <citation type="journal article" date="2014" name="Int. J. Syst. Evol. Microbiol.">
        <title>Complete genome sequence of Corynebacterium casei LMG S-19264T (=DSM 44701T), isolated from a smear-ripened cheese.</title>
        <authorList>
            <consortium name="US DOE Joint Genome Institute (JGI-PGF)"/>
            <person name="Walter F."/>
            <person name="Albersmeier A."/>
            <person name="Kalinowski J."/>
            <person name="Ruckert C."/>
        </authorList>
    </citation>
    <scope>NUCLEOTIDE SEQUENCE</scope>
    <source>
        <strain evidence="14">JCM 12580</strain>
    </source>
</reference>
<dbReference type="InterPro" id="IPR013011">
    <property type="entry name" value="PTS_EIIB_2"/>
</dbReference>
<gene>
    <name evidence="14" type="ORF">GCM10007063_23620</name>
</gene>
<keyword evidence="2" id="KW-0813">Transport</keyword>
<dbReference type="InterPro" id="IPR036388">
    <property type="entry name" value="WH-like_DNA-bd_sf"/>
</dbReference>
<dbReference type="InterPro" id="IPR002178">
    <property type="entry name" value="PTS_EIIA_type-2_dom"/>
</dbReference>
<dbReference type="Gene3D" id="1.10.10.10">
    <property type="entry name" value="Winged helix-like DNA-binding domain superfamily/Winged helix DNA-binding domain"/>
    <property type="match status" value="1"/>
</dbReference>
<comment type="function">
    <text evidence="8">The phosphoenolpyruvate-dependent sugar phosphotransferase system (sugar PTS), a major carbohydrate active transport system, catalyzes the phosphorylation of incoming sugar substrates concomitantly with their translocation across the cell membrane. The enzyme II UlaABC PTS system is involved in ascorbate transport.</text>
</comment>
<keyword evidence="7" id="KW-0418">Kinase</keyword>